<evidence type="ECO:0000313" key="2">
    <source>
        <dbReference type="EMBL" id="SMD42966.1"/>
    </source>
</evidence>
<name>A0A1W2H3B7_9BACT</name>
<dbReference type="EMBL" id="LT838813">
    <property type="protein sequence ID" value="SMD42966.1"/>
    <property type="molecule type" value="Genomic_DNA"/>
</dbReference>
<evidence type="ECO:0000313" key="3">
    <source>
        <dbReference type="Proteomes" id="UP000192333"/>
    </source>
</evidence>
<feature type="signal peptide" evidence="1">
    <location>
        <begin position="1"/>
        <end position="21"/>
    </location>
</feature>
<dbReference type="AlphaFoldDB" id="A0A1W2H3B7"/>
<accession>A0A1W2H3B7</accession>
<dbReference type="OrthoDB" id="2473397at2"/>
<dbReference type="Proteomes" id="UP000192333">
    <property type="component" value="Chromosome I"/>
</dbReference>
<keyword evidence="1" id="KW-0732">Signal</keyword>
<dbReference type="RefSeq" id="WP_084119715.1">
    <property type="nucleotide sequence ID" value="NZ_LT838813.1"/>
</dbReference>
<keyword evidence="3" id="KW-1185">Reference proteome</keyword>
<protein>
    <recommendedName>
        <fullName evidence="4">Sporulation related domain-containing protein</fullName>
    </recommendedName>
</protein>
<proteinExistence type="predicted"/>
<reference evidence="3" key="1">
    <citation type="submission" date="2017-04" db="EMBL/GenBank/DDBJ databases">
        <authorList>
            <person name="Varghese N."/>
            <person name="Submissions S."/>
        </authorList>
    </citation>
    <scope>NUCLEOTIDE SEQUENCE [LARGE SCALE GENOMIC DNA]</scope>
    <source>
        <strain evidence="3">DSM 16537</strain>
    </source>
</reference>
<sequence length="189" mass="21937">MKRSSLGLILLVILMNSCALFQKGVTKSDLYEGYEEDLSQSIITFPSLEEQAAKNTEPELISTVDMAIDEDLEIALNRFTESNRGELYWSGFTVLVYSGVDRDLAFKTRNDLFTLFPDIKSEMQYQQPRYLIKVGRFINRIEAQADYHKLKSEFPTARIIQDRFQREEYVNPDTIENSERQDKVTGNRL</sequence>
<dbReference type="STRING" id="758820.SAMN00777080_1537"/>
<evidence type="ECO:0000256" key="1">
    <source>
        <dbReference type="SAM" id="SignalP"/>
    </source>
</evidence>
<evidence type="ECO:0008006" key="4">
    <source>
        <dbReference type="Google" id="ProtNLM"/>
    </source>
</evidence>
<gene>
    <name evidence="2" type="ORF">SAMN00777080_1537</name>
</gene>
<feature type="chain" id="PRO_5012981068" description="Sporulation related domain-containing protein" evidence="1">
    <location>
        <begin position="22"/>
        <end position="189"/>
    </location>
</feature>
<organism evidence="2 3">
    <name type="scientific">Aquiflexum balticum DSM 16537</name>
    <dbReference type="NCBI Taxonomy" id="758820"/>
    <lineage>
        <taxon>Bacteria</taxon>
        <taxon>Pseudomonadati</taxon>
        <taxon>Bacteroidota</taxon>
        <taxon>Cytophagia</taxon>
        <taxon>Cytophagales</taxon>
        <taxon>Cyclobacteriaceae</taxon>
        <taxon>Aquiflexum</taxon>
    </lineage>
</organism>